<dbReference type="Proteomes" id="UP000494172">
    <property type="component" value="Unassembled WGS sequence"/>
</dbReference>
<comment type="caution">
    <text evidence="1">The sequence shown here is derived from an EMBL/GenBank/DDBJ whole genome shotgun (WGS) entry which is preliminary data.</text>
</comment>
<reference evidence="1 2" key="1">
    <citation type="submission" date="2019-09" db="EMBL/GenBank/DDBJ databases">
        <authorList>
            <person name="Depoorter E."/>
        </authorList>
    </citation>
    <scope>NUCLEOTIDE SEQUENCE [LARGE SCALE GENOMIC DNA]</scope>
    <source>
        <strain evidence="1">LMG 24066</strain>
    </source>
</reference>
<dbReference type="AlphaFoldDB" id="A0A9Q9SMN5"/>
<name>A0A9Q9SMN5_9BURK</name>
<organism evidence="1 2">
    <name type="scientific">Burkholderia arboris</name>
    <dbReference type="NCBI Taxonomy" id="488730"/>
    <lineage>
        <taxon>Bacteria</taxon>
        <taxon>Pseudomonadati</taxon>
        <taxon>Pseudomonadota</taxon>
        <taxon>Betaproteobacteria</taxon>
        <taxon>Burkholderiales</taxon>
        <taxon>Burkholderiaceae</taxon>
        <taxon>Burkholderia</taxon>
        <taxon>Burkholderia cepacia complex</taxon>
    </lineage>
</organism>
<evidence type="ECO:0008006" key="3">
    <source>
        <dbReference type="Google" id="ProtNLM"/>
    </source>
</evidence>
<evidence type="ECO:0000313" key="1">
    <source>
        <dbReference type="EMBL" id="VWC09668.1"/>
    </source>
</evidence>
<gene>
    <name evidence="1" type="ORF">BAR24066_05237</name>
</gene>
<evidence type="ECO:0000313" key="2">
    <source>
        <dbReference type="Proteomes" id="UP000494172"/>
    </source>
</evidence>
<proteinExistence type="predicted"/>
<dbReference type="Pfam" id="PF14085">
    <property type="entry name" value="DUF4265"/>
    <property type="match status" value="1"/>
</dbReference>
<dbReference type="RefSeq" id="WP_174993771.1">
    <property type="nucleotide sequence ID" value="NZ_CABVPX010000025.1"/>
</dbReference>
<dbReference type="EMBL" id="CABVPX010000025">
    <property type="protein sequence ID" value="VWC09668.1"/>
    <property type="molecule type" value="Genomic_DNA"/>
</dbReference>
<protein>
    <recommendedName>
        <fullName evidence="3">DUF4265 domain-containing protein</fullName>
    </recommendedName>
</protein>
<dbReference type="InterPro" id="IPR025361">
    <property type="entry name" value="DUF4265"/>
</dbReference>
<accession>A0A9Q9SMN5</accession>
<sequence length="176" mass="19443">MHDVNLTPLAEALRDRDFDEIHVYAGDSDDGPVHEALPACEVEPGVYALLASPGLTLNLARGDVIRIDDPDRPATVLRRGGNYCIQIYGDVIPAHEIDRLEREVGSALGGALDGRHGGSLALSVPARVGGERIRAVFDGFTARTGIAWYYANIYRNFEDPDDETLLDWWRECEPRK</sequence>